<protein>
    <submittedName>
        <fullName evidence="1">Uncharacterized protein</fullName>
    </submittedName>
</protein>
<reference evidence="1 2" key="1">
    <citation type="submission" date="2019-04" db="EMBL/GenBank/DDBJ databases">
        <title>Chromosome genome assembly for Takifugu flavidus.</title>
        <authorList>
            <person name="Xiao S."/>
        </authorList>
    </citation>
    <scope>NUCLEOTIDE SEQUENCE [LARGE SCALE GENOMIC DNA]</scope>
    <source>
        <strain evidence="1">HTHZ2018</strain>
        <tissue evidence="1">Muscle</tissue>
    </source>
</reference>
<proteinExistence type="predicted"/>
<accession>A0A5C6N9N2</accession>
<comment type="caution">
    <text evidence="1">The sequence shown here is derived from an EMBL/GenBank/DDBJ whole genome shotgun (WGS) entry which is preliminary data.</text>
</comment>
<dbReference type="AlphaFoldDB" id="A0A5C6N9N2"/>
<keyword evidence="2" id="KW-1185">Reference proteome</keyword>
<gene>
    <name evidence="1" type="ORF">D4764_03G0001190</name>
</gene>
<dbReference type="Proteomes" id="UP000324091">
    <property type="component" value="Chromosome 3"/>
</dbReference>
<organism evidence="1 2">
    <name type="scientific">Takifugu flavidus</name>
    <name type="common">sansaifugu</name>
    <dbReference type="NCBI Taxonomy" id="433684"/>
    <lineage>
        <taxon>Eukaryota</taxon>
        <taxon>Metazoa</taxon>
        <taxon>Chordata</taxon>
        <taxon>Craniata</taxon>
        <taxon>Vertebrata</taxon>
        <taxon>Euteleostomi</taxon>
        <taxon>Actinopterygii</taxon>
        <taxon>Neopterygii</taxon>
        <taxon>Teleostei</taxon>
        <taxon>Neoteleostei</taxon>
        <taxon>Acanthomorphata</taxon>
        <taxon>Eupercaria</taxon>
        <taxon>Tetraodontiformes</taxon>
        <taxon>Tetradontoidea</taxon>
        <taxon>Tetraodontidae</taxon>
        <taxon>Takifugu</taxon>
    </lineage>
</organism>
<evidence type="ECO:0000313" key="1">
    <source>
        <dbReference type="EMBL" id="TWW63111.1"/>
    </source>
</evidence>
<evidence type="ECO:0000313" key="2">
    <source>
        <dbReference type="Proteomes" id="UP000324091"/>
    </source>
</evidence>
<sequence length="437" mass="48381">MLTLCTPIYTRKYGKRFVRCFVKQFRPVRLREDATAADIGVVLRNNIPISDLPNNDEVAETLAIAASSNETLSVALSASSIQTILYTYLHKKIWKEICPLLCETIPCTPIYTRKYGTSFVRCFVKQFRPVRLREDATAADIGVVLRNNIPISDLPNNDEVAETLAIAASSNETLSVALSASSIQTISCNYNNHIKFNNNKSIHNFCNYIITNHISNNQSNIKFNNKSIHNFCNYSITNHISKFSPVRLREDATAADIGVVLRNNIPISDLPNNDEVAETLAIAASSNETLSVALSASSIQTISCNYNNHIKFNNNKSIHNFCNYIITNHISNNQSNIKFNNKSIHNFCNYSITNHISKFRNGSVINDMTLGFDNTAVPHHTVIASVLINASSVVTGFDIEGSSISVDGIASSGVNQNMSLFTAFSLVLLSWILSNQQ</sequence>
<dbReference type="EMBL" id="RHFK02000016">
    <property type="protein sequence ID" value="TWW63111.1"/>
    <property type="molecule type" value="Genomic_DNA"/>
</dbReference>
<name>A0A5C6N9N2_9TELE</name>